<dbReference type="GO" id="GO:0008137">
    <property type="term" value="F:NADH dehydrogenase (ubiquinone) activity"/>
    <property type="evidence" value="ECO:0007669"/>
    <property type="project" value="UniProtKB-EC"/>
</dbReference>
<keyword evidence="11 18" id="KW-0249">Electron transport</keyword>
<evidence type="ECO:0000256" key="18">
    <source>
        <dbReference type="RuleBase" id="RU003403"/>
    </source>
</evidence>
<comment type="function">
    <text evidence="18">Core subunit of the mitochondrial membrane respiratory chain NADH dehydrogenase (Complex I) which catalyzes electron transfer from NADH through the respiratory chain, using ubiquinone as an electron acceptor. Essential for the catalytic activity and assembly of complex I.</text>
</comment>
<evidence type="ECO:0000256" key="11">
    <source>
        <dbReference type="ARBA" id="ARBA00022982"/>
    </source>
</evidence>
<feature type="transmembrane region" description="Helical" evidence="18">
    <location>
        <begin position="117"/>
        <end position="137"/>
    </location>
</feature>
<dbReference type="PANTHER" id="PTHR46552">
    <property type="entry name" value="NADH-UBIQUINONE OXIDOREDUCTASE CHAIN 2"/>
    <property type="match status" value="1"/>
</dbReference>
<feature type="transmembrane region" description="Helical" evidence="18">
    <location>
        <begin position="193"/>
        <end position="212"/>
    </location>
</feature>
<dbReference type="Pfam" id="PF00361">
    <property type="entry name" value="Proton_antipo_M"/>
    <property type="match status" value="2"/>
</dbReference>
<dbReference type="PANTHER" id="PTHR46552:SF1">
    <property type="entry name" value="NADH-UBIQUINONE OXIDOREDUCTASE CHAIN 2"/>
    <property type="match status" value="1"/>
</dbReference>
<keyword evidence="13 18" id="KW-0520">NAD</keyword>
<keyword evidence="14 18" id="KW-0830">Ubiquinone</keyword>
<comment type="catalytic activity">
    <reaction evidence="17 18">
        <text>a ubiquinone + NADH + 5 H(+)(in) = a ubiquinol + NAD(+) + 4 H(+)(out)</text>
        <dbReference type="Rhea" id="RHEA:29091"/>
        <dbReference type="Rhea" id="RHEA-COMP:9565"/>
        <dbReference type="Rhea" id="RHEA-COMP:9566"/>
        <dbReference type="ChEBI" id="CHEBI:15378"/>
        <dbReference type="ChEBI" id="CHEBI:16389"/>
        <dbReference type="ChEBI" id="CHEBI:17976"/>
        <dbReference type="ChEBI" id="CHEBI:57540"/>
        <dbReference type="ChEBI" id="CHEBI:57945"/>
        <dbReference type="EC" id="7.1.1.2"/>
    </reaction>
</comment>
<keyword evidence="6" id="KW-0813">Transport</keyword>
<dbReference type="AlphaFoldDB" id="A0A342K7S9"/>
<proteinExistence type="inferred from homology"/>
<evidence type="ECO:0000256" key="8">
    <source>
        <dbReference type="ARBA" id="ARBA00022692"/>
    </source>
</evidence>
<accession>A0A342K7S9</accession>
<evidence type="ECO:0000256" key="7">
    <source>
        <dbReference type="ARBA" id="ARBA00022660"/>
    </source>
</evidence>
<dbReference type="GO" id="GO:0006120">
    <property type="term" value="P:mitochondrial electron transport, NADH to ubiquinone"/>
    <property type="evidence" value="ECO:0007669"/>
    <property type="project" value="InterPro"/>
</dbReference>
<keyword evidence="8 18" id="KW-0812">Transmembrane</keyword>
<evidence type="ECO:0000256" key="13">
    <source>
        <dbReference type="ARBA" id="ARBA00023027"/>
    </source>
</evidence>
<dbReference type="GO" id="GO:0005743">
    <property type="term" value="C:mitochondrial inner membrane"/>
    <property type="evidence" value="ECO:0007669"/>
    <property type="project" value="UniProtKB-SubCell"/>
</dbReference>
<dbReference type="EC" id="7.1.1.2" evidence="4 18"/>
<comment type="function">
    <text evidence="1">Core subunit of the mitochondrial membrane respiratory chain NADH dehydrogenase (Complex I) that is believed to belong to the minimal assembly required for catalysis. Complex I functions in the transfer of electrons from NADH to the respiratory chain. The immediate electron acceptor for the enzyme is believed to be ubiquinone.</text>
</comment>
<protein>
    <recommendedName>
        <fullName evidence="5 18">NADH-ubiquinone oxidoreductase chain 2</fullName>
        <ecNumber evidence="4 18">7.1.1.2</ecNumber>
    </recommendedName>
</protein>
<name>A0A342K7S9_9EUCA</name>
<evidence type="ECO:0000256" key="12">
    <source>
        <dbReference type="ARBA" id="ARBA00022989"/>
    </source>
</evidence>
<feature type="transmembrane region" description="Helical" evidence="18">
    <location>
        <begin position="233"/>
        <end position="256"/>
    </location>
</feature>
<evidence type="ECO:0000256" key="16">
    <source>
        <dbReference type="ARBA" id="ARBA00023136"/>
    </source>
</evidence>
<keyword evidence="10 18" id="KW-1278">Translocase</keyword>
<evidence type="ECO:0000256" key="5">
    <source>
        <dbReference type="ARBA" id="ARBA00021008"/>
    </source>
</evidence>
<evidence type="ECO:0000256" key="1">
    <source>
        <dbReference type="ARBA" id="ARBA00003257"/>
    </source>
</evidence>
<keyword evidence="16 18" id="KW-0472">Membrane</keyword>
<evidence type="ECO:0000256" key="10">
    <source>
        <dbReference type="ARBA" id="ARBA00022967"/>
    </source>
</evidence>
<evidence type="ECO:0000256" key="4">
    <source>
        <dbReference type="ARBA" id="ARBA00012944"/>
    </source>
</evidence>
<evidence type="ECO:0000256" key="9">
    <source>
        <dbReference type="ARBA" id="ARBA00022792"/>
    </source>
</evidence>
<evidence type="ECO:0000256" key="14">
    <source>
        <dbReference type="ARBA" id="ARBA00023075"/>
    </source>
</evidence>
<geneLocation type="mitochondrion" evidence="20"/>
<feature type="transmembrane region" description="Helical" evidence="18">
    <location>
        <begin position="60"/>
        <end position="80"/>
    </location>
</feature>
<feature type="domain" description="NADH:quinone oxidoreductase/Mrp antiporter transmembrane" evidence="19">
    <location>
        <begin position="83"/>
        <end position="280"/>
    </location>
</feature>
<dbReference type="EMBL" id="KU500619">
    <property type="protein sequence ID" value="AMW67761.1"/>
    <property type="molecule type" value="Genomic_DNA"/>
</dbReference>
<keyword evidence="9 18" id="KW-0999">Mitochondrion inner membrane</keyword>
<evidence type="ECO:0000256" key="2">
    <source>
        <dbReference type="ARBA" id="ARBA00004448"/>
    </source>
</evidence>
<comment type="similarity">
    <text evidence="3 18">Belongs to the complex I subunit 2 family.</text>
</comment>
<organism evidence="20">
    <name type="scientific">Laurentaeglyphea neocaledonica</name>
    <dbReference type="NCBI Taxonomy" id="910037"/>
    <lineage>
        <taxon>Eukaryota</taxon>
        <taxon>Metazoa</taxon>
        <taxon>Ecdysozoa</taxon>
        <taxon>Arthropoda</taxon>
        <taxon>Crustacea</taxon>
        <taxon>Multicrustacea</taxon>
        <taxon>Malacostraca</taxon>
        <taxon>Eumalacostraca</taxon>
        <taxon>Eucarida</taxon>
        <taxon>Decapoda</taxon>
        <taxon>Pleocyemata</taxon>
        <taxon>Glypheidea</taxon>
        <taxon>Glypheoidea</taxon>
        <taxon>Glypheidae</taxon>
        <taxon>Laurentaeglyphea</taxon>
    </lineage>
</organism>
<evidence type="ECO:0000256" key="3">
    <source>
        <dbReference type="ARBA" id="ARBA00007012"/>
    </source>
</evidence>
<keyword evidence="12 18" id="KW-1133">Transmembrane helix</keyword>
<feature type="transmembrane region" description="Helical" evidence="18">
    <location>
        <begin position="86"/>
        <end position="105"/>
    </location>
</feature>
<keyword evidence="15 18" id="KW-0496">Mitochondrion</keyword>
<evidence type="ECO:0000256" key="15">
    <source>
        <dbReference type="ARBA" id="ARBA00023128"/>
    </source>
</evidence>
<feature type="transmembrane region" description="Helical" evidence="18">
    <location>
        <begin position="268"/>
        <end position="294"/>
    </location>
</feature>
<dbReference type="InterPro" id="IPR003917">
    <property type="entry name" value="NADH_UbQ_OxRdtase_chain2"/>
</dbReference>
<gene>
    <name evidence="20" type="primary">nad2</name>
</gene>
<dbReference type="PRINTS" id="PR01436">
    <property type="entry name" value="NADHDHGNASE2"/>
</dbReference>
<feature type="domain" description="NADH:quinone oxidoreductase/Mrp antiporter transmembrane" evidence="19">
    <location>
        <begin position="24"/>
        <end position="82"/>
    </location>
</feature>
<evidence type="ECO:0000259" key="19">
    <source>
        <dbReference type="Pfam" id="PF00361"/>
    </source>
</evidence>
<dbReference type="InterPro" id="IPR001750">
    <property type="entry name" value="ND/Mrp_TM"/>
</dbReference>
<dbReference type="InterPro" id="IPR050175">
    <property type="entry name" value="Complex_I_Subunit_2"/>
</dbReference>
<feature type="transmembrane region" description="Helical" evidence="18">
    <location>
        <begin position="314"/>
        <end position="331"/>
    </location>
</feature>
<evidence type="ECO:0000313" key="20">
    <source>
        <dbReference type="EMBL" id="AMW67761.1"/>
    </source>
</evidence>
<evidence type="ECO:0000256" key="17">
    <source>
        <dbReference type="ARBA" id="ARBA00049551"/>
    </source>
</evidence>
<feature type="transmembrane region" description="Helical" evidence="18">
    <location>
        <begin position="143"/>
        <end position="162"/>
    </location>
</feature>
<keyword evidence="7 18" id="KW-0679">Respiratory chain</keyword>
<evidence type="ECO:0000256" key="6">
    <source>
        <dbReference type="ARBA" id="ARBA00022448"/>
    </source>
</evidence>
<comment type="subcellular location">
    <subcellularLocation>
        <location evidence="2 18">Mitochondrion inner membrane</location>
        <topology evidence="2 18">Multi-pass membrane protein</topology>
    </subcellularLocation>
</comment>
<sequence>MIITPSLILFFTTLMLGTTLSISSSSWFGAWIGLEMNLMSFIPLIALKNNQYTSEAALKYFLIQALGSTMIMFSASLILLNNSISIILILSLLLKLGAAPFHFWFPQVMEGLNWIQAIILMTIQKIAPMILISYLSFSPLSKYFILSAAMISAIVGAIGGINQTMLRKILAFSSINHMAWMLTAIIISEISWMSYFLFYSLISSSVALFFYSQQAFHYMHLINFMNSSFSSKLINSFSLLSLGGLPPFTGFMPKWFIMQEMITNQLFFPLFILLFSTLITLYYYLRISLSFFLLMTSKTKWNLKSNFSKKIPTFFIFFNLFGLFFPSFFFLF</sequence>
<reference evidence="20" key="1">
    <citation type="submission" date="2016-01" db="EMBL/GenBank/DDBJ databases">
        <title>Complete mitochondrial genome of Laurentaeglyphea neocaledonica.</title>
        <authorList>
            <person name="Tan M.H."/>
            <person name="Gan H.M."/>
            <person name="Rahman S."/>
            <person name="Austin C.M."/>
        </authorList>
    </citation>
    <scope>NUCLEOTIDE SEQUENCE</scope>
</reference>